<evidence type="ECO:0000313" key="12">
    <source>
        <dbReference type="EMBL" id="SJL12911.1"/>
    </source>
</evidence>
<feature type="transmembrane region" description="Helical" evidence="10">
    <location>
        <begin position="238"/>
        <end position="258"/>
    </location>
</feature>
<dbReference type="Pfam" id="PF08557">
    <property type="entry name" value="Lipid_DES"/>
    <property type="match status" value="1"/>
</dbReference>
<dbReference type="InterPro" id="IPR013866">
    <property type="entry name" value="Sphingolipid_d4-desaturase_N"/>
</dbReference>
<feature type="transmembrane region" description="Helical" evidence="10">
    <location>
        <begin position="89"/>
        <end position="105"/>
    </location>
</feature>
<dbReference type="STRING" id="47428.A0A284RVZ8"/>
<feature type="transmembrane region" description="Helical" evidence="10">
    <location>
        <begin position="200"/>
        <end position="217"/>
    </location>
</feature>
<dbReference type="InterPro" id="IPR005804">
    <property type="entry name" value="FA_desaturase_dom"/>
</dbReference>
<gene>
    <name evidence="12" type="ORF">ARMOST_16344</name>
</gene>
<comment type="similarity">
    <text evidence="2">Belongs to the fatty acid desaturase type 1 family. DEGS subfamily.</text>
</comment>
<evidence type="ECO:0000256" key="1">
    <source>
        <dbReference type="ARBA" id="ARBA00004141"/>
    </source>
</evidence>
<dbReference type="Gene3D" id="3.30.9.10">
    <property type="entry name" value="D-Amino Acid Oxidase, subunit A, domain 2"/>
    <property type="match status" value="1"/>
</dbReference>
<name>A0A284RVZ8_ARMOS</name>
<reference evidence="13" key="1">
    <citation type="journal article" date="2017" name="Nat. Ecol. Evol.">
        <title>Genome expansion and lineage-specific genetic innovations in the forest pathogenic fungi Armillaria.</title>
        <authorList>
            <person name="Sipos G."/>
            <person name="Prasanna A.N."/>
            <person name="Walter M.C."/>
            <person name="O'Connor E."/>
            <person name="Balint B."/>
            <person name="Krizsan K."/>
            <person name="Kiss B."/>
            <person name="Hess J."/>
            <person name="Varga T."/>
            <person name="Slot J."/>
            <person name="Riley R."/>
            <person name="Boka B."/>
            <person name="Rigling D."/>
            <person name="Barry K."/>
            <person name="Lee J."/>
            <person name="Mihaltcheva S."/>
            <person name="LaButti K."/>
            <person name="Lipzen A."/>
            <person name="Waldron R."/>
            <person name="Moloney N.M."/>
            <person name="Sperisen C."/>
            <person name="Kredics L."/>
            <person name="Vagvoelgyi C."/>
            <person name="Patrignani A."/>
            <person name="Fitzpatrick D."/>
            <person name="Nagy I."/>
            <person name="Doyle S."/>
            <person name="Anderson J.B."/>
            <person name="Grigoriev I.V."/>
            <person name="Gueldener U."/>
            <person name="Muensterkoetter M."/>
            <person name="Nagy L.G."/>
        </authorList>
    </citation>
    <scope>NUCLEOTIDE SEQUENCE [LARGE SCALE GENOMIC DNA]</scope>
    <source>
        <strain evidence="13">C18/9</strain>
    </source>
</reference>
<evidence type="ECO:0000256" key="3">
    <source>
        <dbReference type="ARBA" id="ARBA00012021"/>
    </source>
</evidence>
<evidence type="ECO:0000256" key="4">
    <source>
        <dbReference type="ARBA" id="ARBA00022692"/>
    </source>
</evidence>
<dbReference type="Pfam" id="PF00487">
    <property type="entry name" value="FA_desaturase"/>
    <property type="match status" value="1"/>
</dbReference>
<dbReference type="CDD" id="cd03508">
    <property type="entry name" value="Delta4-sphingolipid-FADS-like"/>
    <property type="match status" value="1"/>
</dbReference>
<sequence length="791" mass="88724">MTVDSNVDFSLYGGAETTKEPKDVRSPRRTVVVRPTAQDDGKSYPGPPPNTNDFLWLMTEEPHRSRRTAIMKAHPEVTKLMGHTPVTKYVVFFVVTLQLSIAIYLRNTHPLSWGFIAWAYIVGGTANHNLFLAIHEICHNLAFRGIAANKLLSTFANLPIGIPYSAMFKKYHMEHHRYLGEDSVDTDLPSRPELVCLNNVLGKVFFATFQILFYALRPTFIRSQTLTRWHFLNISVQLVFNYFFIMRFGIPSYLYLIYSSFFAGSLHPLAGHFIAEHYLWDGLPQETYSYYGWLNIFAYNVGYHNEHHDFPSVAWTRLPALRALAPEFYDTMPSHPSWPMVTINFIRDKDVGIFARAKRVSKKHLAMQPKADGKDLENDDANVLDASRKPSQTREDTGLFSFAEAKWIPRHYPTPVASILLRIFLMEQLRNVVVIGAGVIGLTTALNIQEKGGYAVTIIAEVLPSDPKTIKYTSLWAGAHHVSHAENDPRQFKLDSDTFKVMWELSAPGGAAEACFLRLPQIEYYGQKSELDPHHLSWMPDFKSLPESSLVPNTLSGVSFSTLTIDTPVYLNYLLSRFLSKGGAIVRGSVQDIAQVVEGGASIFTGSKIPTSPDAVIVCAGLGARFLVGIEDKDCYPIRGQILLIRAPWIRFGRTISTKEGLWTYIIPRRSGDVTVGGTKIDNDWYPNPRPETSEDVLERAFSLCPELAPPEIRAQRAPTIDDVRPIIISEGCGLRPGRKGGIRLDVRWTENKGKKVPLVSNYGHGGQGFQSSWGSAFAATELLENALKEI</sequence>
<dbReference type="InterPro" id="IPR011388">
    <property type="entry name" value="DES1/DES2"/>
</dbReference>
<dbReference type="EMBL" id="FUEG01000018">
    <property type="protein sequence ID" value="SJL12911.1"/>
    <property type="molecule type" value="Genomic_DNA"/>
</dbReference>
<dbReference type="PANTHER" id="PTHR12879:SF8">
    <property type="entry name" value="SPHINGOLIPID DELTA(4)-DESATURASE DES1"/>
    <property type="match status" value="1"/>
</dbReference>
<keyword evidence="13" id="KW-1185">Reference proteome</keyword>
<dbReference type="AlphaFoldDB" id="A0A284RVZ8"/>
<evidence type="ECO:0000313" key="13">
    <source>
        <dbReference type="Proteomes" id="UP000219338"/>
    </source>
</evidence>
<dbReference type="GO" id="GO:0046513">
    <property type="term" value="P:ceramide biosynthetic process"/>
    <property type="evidence" value="ECO:0007669"/>
    <property type="project" value="TreeGrafter"/>
</dbReference>
<accession>A0A284RVZ8</accession>
<evidence type="ECO:0000259" key="11">
    <source>
        <dbReference type="SMART" id="SM01269"/>
    </source>
</evidence>
<comment type="subcellular location">
    <subcellularLocation>
        <location evidence="1">Membrane</location>
        <topology evidence="1">Multi-pass membrane protein</topology>
    </subcellularLocation>
</comment>
<dbReference type="InterPro" id="IPR006076">
    <property type="entry name" value="FAD-dep_OxRdtase"/>
</dbReference>
<dbReference type="Proteomes" id="UP000219338">
    <property type="component" value="Unassembled WGS sequence"/>
</dbReference>
<dbReference type="GO" id="GO:0016020">
    <property type="term" value="C:membrane"/>
    <property type="evidence" value="ECO:0007669"/>
    <property type="project" value="UniProtKB-SubCell"/>
</dbReference>
<evidence type="ECO:0000256" key="6">
    <source>
        <dbReference type="ARBA" id="ARBA00023002"/>
    </source>
</evidence>
<keyword evidence="8 10" id="KW-0472">Membrane</keyword>
<dbReference type="OrthoDB" id="200948at2759"/>
<dbReference type="SUPFAM" id="SSF54373">
    <property type="entry name" value="FAD-linked reductases, C-terminal domain"/>
    <property type="match status" value="1"/>
</dbReference>
<evidence type="ECO:0000256" key="8">
    <source>
        <dbReference type="ARBA" id="ARBA00023136"/>
    </source>
</evidence>
<dbReference type="Pfam" id="PF01266">
    <property type="entry name" value="DAO"/>
    <property type="match status" value="1"/>
</dbReference>
<dbReference type="SUPFAM" id="SSF51971">
    <property type="entry name" value="Nucleotide-binding domain"/>
    <property type="match status" value="1"/>
</dbReference>
<feature type="transmembrane region" description="Helical" evidence="10">
    <location>
        <begin position="146"/>
        <end position="166"/>
    </location>
</feature>
<feature type="domain" description="Sphingolipid delta4-desaturase N-terminal" evidence="11">
    <location>
        <begin position="49"/>
        <end position="87"/>
    </location>
</feature>
<organism evidence="12 13">
    <name type="scientific">Armillaria ostoyae</name>
    <name type="common">Armillaria root rot fungus</name>
    <dbReference type="NCBI Taxonomy" id="47428"/>
    <lineage>
        <taxon>Eukaryota</taxon>
        <taxon>Fungi</taxon>
        <taxon>Dikarya</taxon>
        <taxon>Basidiomycota</taxon>
        <taxon>Agaricomycotina</taxon>
        <taxon>Agaricomycetes</taxon>
        <taxon>Agaricomycetidae</taxon>
        <taxon>Agaricales</taxon>
        <taxon>Marasmiineae</taxon>
        <taxon>Physalacriaceae</taxon>
        <taxon>Armillaria</taxon>
    </lineage>
</organism>
<dbReference type="SMART" id="SM01269">
    <property type="entry name" value="Lipid_DES"/>
    <property type="match status" value="1"/>
</dbReference>
<feature type="transmembrane region" description="Helical" evidence="10">
    <location>
        <begin position="111"/>
        <end position="134"/>
    </location>
</feature>
<evidence type="ECO:0000256" key="10">
    <source>
        <dbReference type="SAM" id="Phobius"/>
    </source>
</evidence>
<protein>
    <recommendedName>
        <fullName evidence="3">sphingolipid 4-desaturase</fullName>
        <ecNumber evidence="3">1.14.19.17</ecNumber>
    </recommendedName>
</protein>
<dbReference type="GO" id="GO:0042284">
    <property type="term" value="F:sphingolipid delta-4 desaturase activity"/>
    <property type="evidence" value="ECO:0007669"/>
    <property type="project" value="UniProtKB-EC"/>
</dbReference>
<keyword evidence="7" id="KW-0443">Lipid metabolism</keyword>
<dbReference type="EC" id="1.14.19.17" evidence="3"/>
<evidence type="ECO:0000256" key="9">
    <source>
        <dbReference type="SAM" id="MobiDB-lite"/>
    </source>
</evidence>
<proteinExistence type="inferred from homology"/>
<dbReference type="Gene3D" id="3.40.50.720">
    <property type="entry name" value="NAD(P)-binding Rossmann-like Domain"/>
    <property type="match status" value="1"/>
</dbReference>
<evidence type="ECO:0000256" key="7">
    <source>
        <dbReference type="ARBA" id="ARBA00023098"/>
    </source>
</evidence>
<feature type="compositionally biased region" description="Basic and acidic residues" evidence="9">
    <location>
        <begin position="17"/>
        <end position="26"/>
    </location>
</feature>
<keyword evidence="6" id="KW-0560">Oxidoreductase</keyword>
<keyword evidence="5 10" id="KW-1133">Transmembrane helix</keyword>
<keyword evidence="4 10" id="KW-0812">Transmembrane</keyword>
<evidence type="ECO:0000256" key="2">
    <source>
        <dbReference type="ARBA" id="ARBA00006146"/>
    </source>
</evidence>
<feature type="region of interest" description="Disordered" evidence="9">
    <location>
        <begin position="1"/>
        <end position="49"/>
    </location>
</feature>
<evidence type="ECO:0000256" key="5">
    <source>
        <dbReference type="ARBA" id="ARBA00022989"/>
    </source>
</evidence>
<dbReference type="PANTHER" id="PTHR12879">
    <property type="entry name" value="SPHINGOLIPID DELTA 4 DESATURASE/C-4 HYDROXYLASE PROTEIN DES2"/>
    <property type="match status" value="1"/>
</dbReference>